<accession>A0ABQ8PWP2</accession>
<feature type="non-terminal residue" evidence="1">
    <location>
        <position position="121"/>
    </location>
</feature>
<name>A0ABQ8PWP2_9AGAR</name>
<organism evidence="1 2">
    <name type="scientific">Lentinula boryana</name>
    <dbReference type="NCBI Taxonomy" id="40481"/>
    <lineage>
        <taxon>Eukaryota</taxon>
        <taxon>Fungi</taxon>
        <taxon>Dikarya</taxon>
        <taxon>Basidiomycota</taxon>
        <taxon>Agaricomycotina</taxon>
        <taxon>Agaricomycetes</taxon>
        <taxon>Agaricomycetidae</taxon>
        <taxon>Agaricales</taxon>
        <taxon>Marasmiineae</taxon>
        <taxon>Omphalotaceae</taxon>
        <taxon>Lentinula</taxon>
    </lineage>
</organism>
<proteinExistence type="predicted"/>
<evidence type="ECO:0000313" key="2">
    <source>
        <dbReference type="Proteomes" id="UP001163828"/>
    </source>
</evidence>
<reference evidence="1" key="1">
    <citation type="submission" date="2022-08" db="EMBL/GenBank/DDBJ databases">
        <authorList>
            <consortium name="DOE Joint Genome Institute"/>
            <person name="Min B."/>
            <person name="Riley R."/>
            <person name="Sierra-Patev S."/>
            <person name="Naranjo-Ortiz M."/>
            <person name="Looney B."/>
            <person name="Konkel Z."/>
            <person name="Slot J.C."/>
            <person name="Sakamoto Y."/>
            <person name="Steenwyk J.L."/>
            <person name="Rokas A."/>
            <person name="Carro J."/>
            <person name="Camarero S."/>
            <person name="Ferreira P."/>
            <person name="Molpeceres G."/>
            <person name="Ruiz-Duenas F.J."/>
            <person name="Serrano A."/>
            <person name="Henrissat B."/>
            <person name="Drula E."/>
            <person name="Hughes K.W."/>
            <person name="Mata J.L."/>
            <person name="Ishikawa N.K."/>
            <person name="Vargas-Isla R."/>
            <person name="Ushijima S."/>
            <person name="Smith C.A."/>
            <person name="Ahrendt S."/>
            <person name="Andreopoulos W."/>
            <person name="He G."/>
            <person name="Labutti K."/>
            <person name="Lipzen A."/>
            <person name="Ng V."/>
            <person name="Sandor L."/>
            <person name="Barry K."/>
            <person name="Martinez A.T."/>
            <person name="Xiao Y."/>
            <person name="Gibbons J.G."/>
            <person name="Terashima K."/>
            <person name="Hibbett D.S."/>
            <person name="Grigoriev I.V."/>
        </authorList>
    </citation>
    <scope>NUCLEOTIDE SEQUENCE</scope>
    <source>
        <strain evidence="1">TFB10827</strain>
    </source>
</reference>
<dbReference type="EMBL" id="MU791415">
    <property type="protein sequence ID" value="KAJ3990834.1"/>
    <property type="molecule type" value="Genomic_DNA"/>
</dbReference>
<sequence>IESAPFLWPHFKTKAEGPSGPISGQNFNSTRKLWELTPQDRTDLLAAITACLNITSTLDIGLIHRFLTQPVKNADGQPVGKLGDSLNRASLSALAFVCVDLGRLPTGKFTKADLIAELISW</sequence>
<keyword evidence="2" id="KW-1185">Reference proteome</keyword>
<comment type="caution">
    <text evidence="1">The sequence shown here is derived from an EMBL/GenBank/DDBJ whole genome shotgun (WGS) entry which is preliminary data.</text>
</comment>
<evidence type="ECO:0000313" key="1">
    <source>
        <dbReference type="EMBL" id="KAJ3990834.1"/>
    </source>
</evidence>
<gene>
    <name evidence="1" type="ORF">F5050DRAFT_1545377</name>
</gene>
<dbReference type="Proteomes" id="UP001163828">
    <property type="component" value="Unassembled WGS sequence"/>
</dbReference>
<feature type="non-terminal residue" evidence="1">
    <location>
        <position position="1"/>
    </location>
</feature>
<protein>
    <submittedName>
        <fullName evidence="1">Uncharacterized protein</fullName>
    </submittedName>
</protein>